<evidence type="ECO:0000256" key="2">
    <source>
        <dbReference type="ARBA" id="ARBA00009347"/>
    </source>
</evidence>
<evidence type="ECO:0000313" key="7">
    <source>
        <dbReference type="EMBL" id="TWH24955.1"/>
    </source>
</evidence>
<dbReference type="InterPro" id="IPR009100">
    <property type="entry name" value="AcylCoA_DH/oxidase_NM_dom_sf"/>
</dbReference>
<evidence type="ECO:0000259" key="6">
    <source>
        <dbReference type="Pfam" id="PF00441"/>
    </source>
</evidence>
<protein>
    <submittedName>
        <fullName evidence="7">Alkylation response protein AidB-like acyl-CoA dehydrogenase</fullName>
    </submittedName>
</protein>
<gene>
    <name evidence="7" type="ORF">L618_000100004100</name>
</gene>
<dbReference type="RefSeq" id="WP_145690569.1">
    <property type="nucleotide sequence ID" value="NZ_VLJT01000001.1"/>
</dbReference>
<name>A0A562ESX8_RHORH</name>
<evidence type="ECO:0000256" key="3">
    <source>
        <dbReference type="ARBA" id="ARBA00022630"/>
    </source>
</evidence>
<dbReference type="GO" id="GO:0050660">
    <property type="term" value="F:flavin adenine dinucleotide binding"/>
    <property type="evidence" value="ECO:0007669"/>
    <property type="project" value="InterPro"/>
</dbReference>
<proteinExistence type="inferred from homology"/>
<dbReference type="PANTHER" id="PTHR43884">
    <property type="entry name" value="ACYL-COA DEHYDROGENASE"/>
    <property type="match status" value="1"/>
</dbReference>
<dbReference type="PANTHER" id="PTHR43884:SF20">
    <property type="entry name" value="ACYL-COA DEHYDROGENASE FADE28"/>
    <property type="match status" value="1"/>
</dbReference>
<comment type="cofactor">
    <cofactor evidence="1">
        <name>FAD</name>
        <dbReference type="ChEBI" id="CHEBI:57692"/>
    </cofactor>
</comment>
<evidence type="ECO:0000256" key="5">
    <source>
        <dbReference type="ARBA" id="ARBA00023002"/>
    </source>
</evidence>
<dbReference type="InterPro" id="IPR037069">
    <property type="entry name" value="AcylCoA_DH/ox_N_sf"/>
</dbReference>
<evidence type="ECO:0000256" key="4">
    <source>
        <dbReference type="ARBA" id="ARBA00022827"/>
    </source>
</evidence>
<keyword evidence="5" id="KW-0560">Oxidoreductase</keyword>
<dbReference type="AlphaFoldDB" id="A0A562ESX8"/>
<dbReference type="GO" id="GO:0003995">
    <property type="term" value="F:acyl-CoA dehydrogenase activity"/>
    <property type="evidence" value="ECO:0007669"/>
    <property type="project" value="TreeGrafter"/>
</dbReference>
<evidence type="ECO:0000256" key="1">
    <source>
        <dbReference type="ARBA" id="ARBA00001974"/>
    </source>
</evidence>
<dbReference type="Pfam" id="PF00441">
    <property type="entry name" value="Acyl-CoA_dh_1"/>
    <property type="match status" value="1"/>
</dbReference>
<accession>A0A562ESX8</accession>
<dbReference type="Proteomes" id="UP000317573">
    <property type="component" value="Unassembled WGS sequence"/>
</dbReference>
<organism evidence="7 8">
    <name type="scientific">Rhodococcus rhodochrous J45</name>
    <dbReference type="NCBI Taxonomy" id="935266"/>
    <lineage>
        <taxon>Bacteria</taxon>
        <taxon>Bacillati</taxon>
        <taxon>Actinomycetota</taxon>
        <taxon>Actinomycetes</taxon>
        <taxon>Mycobacteriales</taxon>
        <taxon>Nocardiaceae</taxon>
        <taxon>Rhodococcus</taxon>
    </lineage>
</organism>
<dbReference type="Gene3D" id="1.20.140.10">
    <property type="entry name" value="Butyryl-CoA Dehydrogenase, subunit A, domain 3"/>
    <property type="match status" value="1"/>
</dbReference>
<dbReference type="InterPro" id="IPR036250">
    <property type="entry name" value="AcylCo_DH-like_C"/>
</dbReference>
<feature type="domain" description="Acyl-CoA dehydrogenase/oxidase C-terminal" evidence="6">
    <location>
        <begin position="209"/>
        <end position="349"/>
    </location>
</feature>
<comment type="caution">
    <text evidence="7">The sequence shown here is derived from an EMBL/GenBank/DDBJ whole genome shotgun (WGS) entry which is preliminary data.</text>
</comment>
<comment type="similarity">
    <text evidence="2">Belongs to the acyl-CoA dehydrogenase family.</text>
</comment>
<keyword evidence="4" id="KW-0274">FAD</keyword>
<sequence>MDFALSDEQVALGESERAWLAKNDPIAARRPGIDDGPAHLPADGLRHLAHSGLIGLLTTETGGTHVDLAVLVEEHGRAGSALPVAELAVAASLLETIGHPVAAAAESGERVVLPALSSPEKTGLQVRFDGDTLVLSGTTAPITDLIDAHDLLLVAVTDTGAEVAAVVPVETLTVRPLDTLDLTRSWAVADLDVTLPQGSWFSLPTGTVAFTHDRLATFRAVDALGAAARLVDLSVDYVGSRTQFGKVIGSFQAVKHHCANMATTTEASRATLWAAAVALDGDDAAARARAVSAAVAFACSGASTTAQTALQVHGGIGFTWEHDVHLLLRRIKVDELLDGSVSYHRRRLAVA</sequence>
<dbReference type="SUPFAM" id="SSF56645">
    <property type="entry name" value="Acyl-CoA dehydrogenase NM domain-like"/>
    <property type="match status" value="1"/>
</dbReference>
<dbReference type="InterPro" id="IPR009075">
    <property type="entry name" value="AcylCo_DH/oxidase_C"/>
</dbReference>
<dbReference type="SUPFAM" id="SSF47203">
    <property type="entry name" value="Acyl-CoA dehydrogenase C-terminal domain-like"/>
    <property type="match status" value="1"/>
</dbReference>
<evidence type="ECO:0000313" key="8">
    <source>
        <dbReference type="Proteomes" id="UP000317573"/>
    </source>
</evidence>
<dbReference type="Gene3D" id="1.10.540.10">
    <property type="entry name" value="Acyl-CoA dehydrogenase/oxidase, N-terminal domain"/>
    <property type="match status" value="1"/>
</dbReference>
<keyword evidence="3" id="KW-0285">Flavoprotein</keyword>
<dbReference type="EMBL" id="VLJT01000001">
    <property type="protein sequence ID" value="TWH24955.1"/>
    <property type="molecule type" value="Genomic_DNA"/>
</dbReference>
<reference evidence="7 8" key="1">
    <citation type="submission" date="2019-07" db="EMBL/GenBank/DDBJ databases">
        <title>Genome sequencing of lignin-degrading bacterial isolates.</title>
        <authorList>
            <person name="Gladden J."/>
        </authorList>
    </citation>
    <scope>NUCLEOTIDE SEQUENCE [LARGE SCALE GENOMIC DNA]</scope>
    <source>
        <strain evidence="7 8">J45</strain>
    </source>
</reference>